<feature type="domain" description="Transketolase N-terminal" evidence="6">
    <location>
        <begin position="7"/>
        <end position="270"/>
    </location>
</feature>
<reference evidence="7 8" key="1">
    <citation type="submission" date="2020-10" db="EMBL/GenBank/DDBJ databases">
        <title>ChiBAC.</title>
        <authorList>
            <person name="Zenner C."/>
            <person name="Hitch T.C.A."/>
            <person name="Clavel T."/>
        </authorList>
    </citation>
    <scope>NUCLEOTIDE SEQUENCE [LARGE SCALE GENOMIC DNA]</scope>
    <source>
        <strain evidence="7 8">DSM 108706</strain>
    </source>
</reference>
<dbReference type="InterPro" id="IPR005474">
    <property type="entry name" value="Transketolase_N"/>
</dbReference>
<comment type="caution">
    <text evidence="7">The sequence shown here is derived from an EMBL/GenBank/DDBJ whole genome shotgun (WGS) entry which is preliminary data.</text>
</comment>
<dbReference type="CDD" id="cd02012">
    <property type="entry name" value="TPP_TK"/>
    <property type="match status" value="1"/>
</dbReference>
<keyword evidence="4" id="KW-0479">Metal-binding</keyword>
<dbReference type="Pfam" id="PF00456">
    <property type="entry name" value="Transketolase_N"/>
    <property type="match status" value="1"/>
</dbReference>
<evidence type="ECO:0000256" key="3">
    <source>
        <dbReference type="ARBA" id="ARBA00022679"/>
    </source>
</evidence>
<evidence type="ECO:0000313" key="7">
    <source>
        <dbReference type="EMBL" id="MBE5035939.1"/>
    </source>
</evidence>
<dbReference type="PROSITE" id="PS00801">
    <property type="entry name" value="TRANSKETOLASE_1"/>
    <property type="match status" value="1"/>
</dbReference>
<proteinExistence type="inferred from homology"/>
<dbReference type="EMBL" id="JADCKA010000011">
    <property type="protein sequence ID" value="MBE5035939.1"/>
    <property type="molecule type" value="Genomic_DNA"/>
</dbReference>
<dbReference type="Proteomes" id="UP001516588">
    <property type="component" value="Unassembled WGS sequence"/>
</dbReference>
<dbReference type="SUPFAM" id="SSF52518">
    <property type="entry name" value="Thiamin diphosphate-binding fold (THDP-binding)"/>
    <property type="match status" value="1"/>
</dbReference>
<evidence type="ECO:0000256" key="1">
    <source>
        <dbReference type="ARBA" id="ARBA00001964"/>
    </source>
</evidence>
<organism evidence="7 8">
    <name type="scientific">Gallibacter intestinalis</name>
    <dbReference type="NCBI Taxonomy" id="2779356"/>
    <lineage>
        <taxon>Bacteria</taxon>
        <taxon>Bacillati</taxon>
        <taxon>Bacillota</taxon>
        <taxon>Clostridia</taxon>
        <taxon>Eubacteriales</taxon>
        <taxon>Eubacteriaceae</taxon>
        <taxon>Gallibacter</taxon>
    </lineage>
</organism>
<evidence type="ECO:0000259" key="6">
    <source>
        <dbReference type="Pfam" id="PF00456"/>
    </source>
</evidence>
<dbReference type="RefSeq" id="WP_226385587.1">
    <property type="nucleotide sequence ID" value="NZ_JADCKA010000011.1"/>
</dbReference>
<dbReference type="InterPro" id="IPR029061">
    <property type="entry name" value="THDP-binding"/>
</dbReference>
<evidence type="ECO:0000256" key="2">
    <source>
        <dbReference type="ARBA" id="ARBA00007131"/>
    </source>
</evidence>
<gene>
    <name evidence="7" type="ORF">INF20_06600</name>
</gene>
<keyword evidence="3" id="KW-0808">Transferase</keyword>
<evidence type="ECO:0000256" key="5">
    <source>
        <dbReference type="ARBA" id="ARBA00023052"/>
    </source>
</evidence>
<dbReference type="PANTHER" id="PTHR47514">
    <property type="entry name" value="TRANSKETOLASE N-TERMINAL SECTION-RELATED"/>
    <property type="match status" value="1"/>
</dbReference>
<dbReference type="InterPro" id="IPR049557">
    <property type="entry name" value="Transketolase_CS"/>
</dbReference>
<evidence type="ECO:0000313" key="8">
    <source>
        <dbReference type="Proteomes" id="UP001516588"/>
    </source>
</evidence>
<keyword evidence="5" id="KW-0786">Thiamine pyrophosphate</keyword>
<protein>
    <submittedName>
        <fullName evidence="7">Transketolase</fullName>
    </submittedName>
</protein>
<evidence type="ECO:0000256" key="4">
    <source>
        <dbReference type="ARBA" id="ARBA00022723"/>
    </source>
</evidence>
<dbReference type="PANTHER" id="PTHR47514:SF1">
    <property type="entry name" value="TRANSKETOLASE N-TERMINAL SECTION-RELATED"/>
    <property type="match status" value="1"/>
</dbReference>
<keyword evidence="8" id="KW-1185">Reference proteome</keyword>
<dbReference type="Gene3D" id="3.40.50.970">
    <property type="match status" value="1"/>
</dbReference>
<accession>A0ABR9QYI4</accession>
<comment type="similarity">
    <text evidence="2">Belongs to the transketolase family.</text>
</comment>
<sequence>MSTVELKEIARNIRMTVIEAVHAAGSGHPGGSLSAADIMTVLYFDEMNIDPKNPQMDERDRFVLSKGHAAPVLYAALAERGFFPKEDVLTLRKLGSKFQGHPSRDKVPGVEMSTGSLGQGISVAVGMAIADKLDKKERRVYALLGDGEIQEGIVWEAFMAASHYGLSNLTAIIDWNGLQIDGKNDDVMTVKPIDEKLKAFGWDVTVIDGHDIDEIKKAFEHARGEKNKPSAIIAKTHKGKGVSFMEDQAGWHGKAPNDEQFEQAMKELGGDR</sequence>
<comment type="cofactor">
    <cofactor evidence="1">
        <name>thiamine diphosphate</name>
        <dbReference type="ChEBI" id="CHEBI:58937"/>
    </cofactor>
</comment>
<name>A0ABR9QYI4_9FIRM</name>